<keyword evidence="3" id="KW-1185">Reference proteome</keyword>
<dbReference type="InterPro" id="IPR014145">
    <property type="entry name" value="LigD_pol_dom"/>
</dbReference>
<dbReference type="InterPro" id="IPR052171">
    <property type="entry name" value="NHEJ_LigD"/>
</dbReference>
<name>A0A9X4H511_9FIRM</name>
<dbReference type="PANTHER" id="PTHR42705:SF2">
    <property type="entry name" value="BIFUNCTIONAL NON-HOMOLOGOUS END JOINING PROTEIN LIGD"/>
    <property type="match status" value="1"/>
</dbReference>
<dbReference type="PANTHER" id="PTHR42705">
    <property type="entry name" value="BIFUNCTIONAL NON-HOMOLOGOUS END JOINING PROTEIN LIGD"/>
    <property type="match status" value="1"/>
</dbReference>
<dbReference type="GO" id="GO:0003910">
    <property type="term" value="F:DNA ligase (ATP) activity"/>
    <property type="evidence" value="ECO:0007669"/>
    <property type="project" value="UniProtKB-EC"/>
</dbReference>
<accession>A0A9X4H511</accession>
<dbReference type="EMBL" id="JAKOAV010000003">
    <property type="protein sequence ID" value="MDF9407259.1"/>
    <property type="molecule type" value="Genomic_DNA"/>
</dbReference>
<feature type="domain" description="DNA ligase D polymerase" evidence="1">
    <location>
        <begin position="27"/>
        <end position="279"/>
    </location>
</feature>
<dbReference type="Pfam" id="PF21686">
    <property type="entry name" value="LigD_Prim-Pol"/>
    <property type="match status" value="1"/>
</dbReference>
<dbReference type="Proteomes" id="UP001154312">
    <property type="component" value="Unassembled WGS sequence"/>
</dbReference>
<dbReference type="RefSeq" id="WP_277442452.1">
    <property type="nucleotide sequence ID" value="NZ_JAKOAV010000003.1"/>
</dbReference>
<evidence type="ECO:0000313" key="2">
    <source>
        <dbReference type="EMBL" id="MDF9407259.1"/>
    </source>
</evidence>
<proteinExistence type="predicted"/>
<dbReference type="Gene3D" id="3.90.920.10">
    <property type="entry name" value="DNA primase, PRIM domain"/>
    <property type="match status" value="1"/>
</dbReference>
<sequence>MDKVVRIDGNELKLTSLDKVMLAEGLTKAHLIDYYCRIATNILPHLYNRPIVMKRYPDGIEGEAFYQKECPDFAPQWIMRYPVKHSSKMVNYVVCNNMQTLLWLANLGCVEMHAWLARLENLESPDLAVMDLDPAEGATFRDTMEVALLVRGALEQFNLTCFPKTSGASGLHIFIPIKPVYPWQAVTAAMKFVAETVAGVYPDKATVERKIEKRAGKVYLDYLQNGRGKTMAFQYSLRPLPGAPVSTPLDWSEVEKGDIHPQDFNVKTIFTRVETQGDIYRGVLSRRQLLDELLKMV</sequence>
<dbReference type="AlphaFoldDB" id="A0A9X4H511"/>
<evidence type="ECO:0000259" key="1">
    <source>
        <dbReference type="Pfam" id="PF21686"/>
    </source>
</evidence>
<dbReference type="NCBIfam" id="TIGR02778">
    <property type="entry name" value="ligD_pol"/>
    <property type="match status" value="1"/>
</dbReference>
<dbReference type="CDD" id="cd04865">
    <property type="entry name" value="LigD_Pol_like_2"/>
    <property type="match status" value="1"/>
</dbReference>
<organism evidence="2 3">
    <name type="scientific">Pelotomaculum isophthalicicum JI</name>
    <dbReference type="NCBI Taxonomy" id="947010"/>
    <lineage>
        <taxon>Bacteria</taxon>
        <taxon>Bacillati</taxon>
        <taxon>Bacillota</taxon>
        <taxon>Clostridia</taxon>
        <taxon>Eubacteriales</taxon>
        <taxon>Desulfotomaculaceae</taxon>
        <taxon>Pelotomaculum</taxon>
    </lineage>
</organism>
<comment type="caution">
    <text evidence="2">The sequence shown here is derived from an EMBL/GenBank/DDBJ whole genome shotgun (WGS) entry which is preliminary data.</text>
</comment>
<protein>
    <submittedName>
        <fullName evidence="2">Non-homologous end-joining DNA ligase</fullName>
        <ecNumber evidence="2">6.5.1.1</ecNumber>
    </submittedName>
</protein>
<reference evidence="2" key="1">
    <citation type="submission" date="2022-02" db="EMBL/GenBank/DDBJ databases">
        <authorList>
            <person name="Leng L."/>
        </authorList>
    </citation>
    <scope>NUCLEOTIDE SEQUENCE</scope>
    <source>
        <strain evidence="2">JI</strain>
    </source>
</reference>
<dbReference type="EC" id="6.5.1.1" evidence="2"/>
<gene>
    <name evidence="2" type="primary">ligD</name>
    <name evidence="2" type="ORF">L7E55_02625</name>
</gene>
<evidence type="ECO:0000313" key="3">
    <source>
        <dbReference type="Proteomes" id="UP001154312"/>
    </source>
</evidence>
<keyword evidence="2" id="KW-0436">Ligase</keyword>